<feature type="signal peptide" evidence="1">
    <location>
        <begin position="1"/>
        <end position="22"/>
    </location>
</feature>
<gene>
    <name evidence="2" type="ORF">M3P09_02030</name>
</gene>
<accession>A0ABT0Q9U5</accession>
<keyword evidence="1" id="KW-0732">Signal</keyword>
<evidence type="ECO:0000256" key="1">
    <source>
        <dbReference type="SAM" id="SignalP"/>
    </source>
</evidence>
<dbReference type="PANTHER" id="PTHR42754">
    <property type="entry name" value="ENDOGLUCANASE"/>
    <property type="match status" value="1"/>
</dbReference>
<name>A0ABT0Q9U5_9FLAO</name>
<dbReference type="SUPFAM" id="SSF50998">
    <property type="entry name" value="Quinoprotein alcohol dehydrogenase-like"/>
    <property type="match status" value="1"/>
</dbReference>
<evidence type="ECO:0000313" key="3">
    <source>
        <dbReference type="Proteomes" id="UP001165381"/>
    </source>
</evidence>
<organism evidence="2 3">
    <name type="scientific">Jejuia spongiicola</name>
    <dbReference type="NCBI Taxonomy" id="2942207"/>
    <lineage>
        <taxon>Bacteria</taxon>
        <taxon>Pseudomonadati</taxon>
        <taxon>Bacteroidota</taxon>
        <taxon>Flavobacteriia</taxon>
        <taxon>Flavobacteriales</taxon>
        <taxon>Flavobacteriaceae</taxon>
        <taxon>Jejuia</taxon>
    </lineage>
</organism>
<protein>
    <recommendedName>
        <fullName evidence="4">Bulb-type lectin domain-containing protein</fullName>
    </recommendedName>
</protein>
<reference evidence="2" key="1">
    <citation type="submission" date="2022-05" db="EMBL/GenBank/DDBJ databases">
        <authorList>
            <person name="Park J.-S."/>
        </authorList>
    </citation>
    <scope>NUCLEOTIDE SEQUENCE</scope>
    <source>
        <strain evidence="2">2012CJ34-3</strain>
    </source>
</reference>
<dbReference type="RefSeq" id="WP_249971830.1">
    <property type="nucleotide sequence ID" value="NZ_JAMFLZ010000001.1"/>
</dbReference>
<feature type="chain" id="PRO_5045051811" description="Bulb-type lectin domain-containing protein" evidence="1">
    <location>
        <begin position="23"/>
        <end position="447"/>
    </location>
</feature>
<dbReference type="EMBL" id="JAMFLZ010000001">
    <property type="protein sequence ID" value="MCL6293752.1"/>
    <property type="molecule type" value="Genomic_DNA"/>
</dbReference>
<proteinExistence type="predicted"/>
<dbReference type="InterPro" id="IPR011047">
    <property type="entry name" value="Quinoprotein_ADH-like_sf"/>
</dbReference>
<dbReference type="PANTHER" id="PTHR42754:SF1">
    <property type="entry name" value="LIPOPROTEIN"/>
    <property type="match status" value="1"/>
</dbReference>
<evidence type="ECO:0000313" key="2">
    <source>
        <dbReference type="EMBL" id="MCL6293752.1"/>
    </source>
</evidence>
<dbReference type="Proteomes" id="UP001165381">
    <property type="component" value="Unassembled WGS sequence"/>
</dbReference>
<keyword evidence="3" id="KW-1185">Reference proteome</keyword>
<evidence type="ECO:0008006" key="4">
    <source>
        <dbReference type="Google" id="ProtNLM"/>
    </source>
</evidence>
<sequence length="447" mass="48565">MLKKLHKILCLLLLVFFFINCSKNEDNPKSPISFSPEIEFVRTYGGSKNESANAIVKTQDGGYAVFGYTQSNDGDIIDKQGGLFDYWLLKFDQTNNLQWQKTFGGSDDDRGTDIIETTDGGFVIFGFSQSNNGNVTENAGASDFWVIKLNASGVISWQKSYGFSGADDGISVIQTNDSGYLLIGVLDVTASGGLGNSKAFASKHAGGDYWAVKLNASGKKQWSKFYGGTFTDTPYDVIQTNDNGYILVGSSDSNDVDIKNYKGSYDFWVIKISETGTLVWEKSFGGTEIDEARGITNSSDGNYIIVGDTRSDDLNVSQNNGAADLWVVKISPLGDILWEKTFGGTSFDVARSISKTQDNGFLISGSSRSNDGDVTNNNGQNDAWVLKIDANANIEWQKTIGGSAIDFAYDVVELNDESVVAVGETNSSDIDISENKGFTDLLIFKIK</sequence>
<comment type="caution">
    <text evidence="2">The sequence shown here is derived from an EMBL/GenBank/DDBJ whole genome shotgun (WGS) entry which is preliminary data.</text>
</comment>